<evidence type="ECO:0000256" key="1">
    <source>
        <dbReference type="SAM" id="MobiDB-lite"/>
    </source>
</evidence>
<reference evidence="2" key="1">
    <citation type="submission" date="2021-06" db="EMBL/GenBank/DDBJ databases">
        <authorList>
            <person name="Kallberg Y."/>
            <person name="Tangrot J."/>
            <person name="Rosling A."/>
        </authorList>
    </citation>
    <scope>NUCLEOTIDE SEQUENCE</scope>
    <source>
        <strain evidence="2">FL130A</strain>
    </source>
</reference>
<name>A0A9N8VCN2_9GLOM</name>
<evidence type="ECO:0000313" key="3">
    <source>
        <dbReference type="Proteomes" id="UP000789508"/>
    </source>
</evidence>
<sequence length="297" mass="33661">MASLFRTCILRSARTVPLKNPFGQATPITRSFKSLNFNSSTCTCLILNNSTRSFSTTSIRSFSTTSIRSLSSADRTLADQLAYEIKTETESSSYTPDTPDFIKEFLSRQTFKIEDKTGHDEVAITRVFGNETLRLLFSVSEVTSAESSSDSFSDEDDYESDGDDSVSDENAEDEDEDLSEGTFPIRCVLTVEKQAKGALAFELTCEDGVFIIDSISYYKDGKLANDLTVEGDWQRRRLYLGPRFENLDNEVQILFERYLEERGIDTSLALFIPNYVDYKEQKEYLGWLHNVKKFVDA</sequence>
<dbReference type="GO" id="GO:0042256">
    <property type="term" value="P:cytosolic ribosome assembly"/>
    <property type="evidence" value="ECO:0007669"/>
    <property type="project" value="TreeGrafter"/>
</dbReference>
<dbReference type="Gene3D" id="3.10.280.10">
    <property type="entry name" value="Mitochondrial glycoprotein"/>
    <property type="match status" value="1"/>
</dbReference>
<keyword evidence="3" id="KW-1185">Reference proteome</keyword>
<feature type="compositionally biased region" description="Acidic residues" evidence="1">
    <location>
        <begin position="152"/>
        <end position="179"/>
    </location>
</feature>
<proteinExistence type="predicted"/>
<dbReference type="Pfam" id="PF02330">
    <property type="entry name" value="MAM33"/>
    <property type="match status" value="1"/>
</dbReference>
<feature type="region of interest" description="Disordered" evidence="1">
    <location>
        <begin position="147"/>
        <end position="179"/>
    </location>
</feature>
<evidence type="ECO:0000313" key="2">
    <source>
        <dbReference type="EMBL" id="CAG8443014.1"/>
    </source>
</evidence>
<dbReference type="OrthoDB" id="278212at2759"/>
<dbReference type="PANTHER" id="PTHR10826">
    <property type="entry name" value="COMPLEMENT COMPONENT 1"/>
    <property type="match status" value="1"/>
</dbReference>
<dbReference type="AlphaFoldDB" id="A0A9N8VCN2"/>
<protein>
    <submittedName>
        <fullName evidence="2">815_t:CDS:1</fullName>
    </submittedName>
</protein>
<dbReference type="SUPFAM" id="SSF54529">
    <property type="entry name" value="Mitochondrial glycoprotein MAM33-like"/>
    <property type="match status" value="1"/>
</dbReference>
<dbReference type="GO" id="GO:0005759">
    <property type="term" value="C:mitochondrial matrix"/>
    <property type="evidence" value="ECO:0007669"/>
    <property type="project" value="InterPro"/>
</dbReference>
<dbReference type="Proteomes" id="UP000789508">
    <property type="component" value="Unassembled WGS sequence"/>
</dbReference>
<gene>
    <name evidence="2" type="ORF">ALEPTO_LOCUS467</name>
</gene>
<organism evidence="2 3">
    <name type="scientific">Ambispora leptoticha</name>
    <dbReference type="NCBI Taxonomy" id="144679"/>
    <lineage>
        <taxon>Eukaryota</taxon>
        <taxon>Fungi</taxon>
        <taxon>Fungi incertae sedis</taxon>
        <taxon>Mucoromycota</taxon>
        <taxon>Glomeromycotina</taxon>
        <taxon>Glomeromycetes</taxon>
        <taxon>Archaeosporales</taxon>
        <taxon>Ambisporaceae</taxon>
        <taxon>Ambispora</taxon>
    </lineage>
</organism>
<dbReference type="InterPro" id="IPR036561">
    <property type="entry name" value="MAM33_sf"/>
</dbReference>
<comment type="caution">
    <text evidence="2">The sequence shown here is derived from an EMBL/GenBank/DDBJ whole genome shotgun (WGS) entry which is preliminary data.</text>
</comment>
<dbReference type="PANTHER" id="PTHR10826:SF1">
    <property type="entry name" value="COMPLEMENT COMPONENT 1 Q SUBCOMPONENT-BINDING PROTEIN, MITOCHONDRIAL"/>
    <property type="match status" value="1"/>
</dbReference>
<accession>A0A9N8VCN2</accession>
<dbReference type="EMBL" id="CAJVPS010000028">
    <property type="protein sequence ID" value="CAG8443014.1"/>
    <property type="molecule type" value="Genomic_DNA"/>
</dbReference>
<dbReference type="InterPro" id="IPR003428">
    <property type="entry name" value="MAM33"/>
</dbReference>